<keyword evidence="1 5" id="KW-0489">Methyltransferase</keyword>
<sequence length="292" mass="33014">MMENPLNLIDKQAARRAFNRAAITYEAAAVLQREVADRLLERLDLVKLDPAWILDAGSGTGYACRRLNKRYPKAQVVALDFAESMLQQARKGRGWFARQQFVCGDLEALPFQAQHFDLVFSNFSLQWCNDLDAVFSGFRHLLKPGGLLMFTTFGPDTLRELRQVFAEVAPGQPHVSDFVDMHDIGDALVRQGFEIPVMDVEHFTLTYAELRALMQDIKAIGAQNATAERARGLLSPARWRALNSAYESFRREGRLPATYEVVYGHAWASTRPENRTLDDGSIAVPLSQLRRR</sequence>
<comment type="function">
    <text evidence="5">Converts the free carboxyl group of a malonyl-thioester to its methyl ester by transfer of a methyl group from S-adenosyl-L-methionine (SAM). It allows to synthesize pimeloyl-ACP via the fatty acid synthetic pathway.</text>
</comment>
<dbReference type="NCBIfam" id="TIGR02072">
    <property type="entry name" value="BioC"/>
    <property type="match status" value="1"/>
</dbReference>
<dbReference type="InterPro" id="IPR011814">
    <property type="entry name" value="BioC"/>
</dbReference>
<dbReference type="Pfam" id="PF13649">
    <property type="entry name" value="Methyltransf_25"/>
    <property type="match status" value="1"/>
</dbReference>
<dbReference type="PANTHER" id="PTHR13090:SF1">
    <property type="entry name" value="ARGININE-HYDROXYLASE NDUFAF5, MITOCHONDRIAL"/>
    <property type="match status" value="1"/>
</dbReference>
<name>A0ABU9DBK2_9PROT</name>
<evidence type="ECO:0000256" key="5">
    <source>
        <dbReference type="HAMAP-Rule" id="MF_00835"/>
    </source>
</evidence>
<keyword evidence="4 5" id="KW-0093">Biotin biosynthesis</keyword>
<dbReference type="InterPro" id="IPR029063">
    <property type="entry name" value="SAM-dependent_MTases_sf"/>
</dbReference>
<evidence type="ECO:0000313" key="8">
    <source>
        <dbReference type="Proteomes" id="UP001446205"/>
    </source>
</evidence>
<comment type="pathway">
    <text evidence="5">Cofactor biosynthesis; biotin biosynthesis.</text>
</comment>
<reference evidence="7 8" key="1">
    <citation type="submission" date="2024-04" db="EMBL/GenBank/DDBJ databases">
        <authorList>
            <person name="Abashina T."/>
            <person name="Shaikin A."/>
        </authorList>
    </citation>
    <scope>NUCLEOTIDE SEQUENCE [LARGE SCALE GENOMIC DNA]</scope>
    <source>
        <strain evidence="7 8">AAFK</strain>
    </source>
</reference>
<dbReference type="PANTHER" id="PTHR13090">
    <property type="entry name" value="ARGININE-HYDROXYLASE NDUFAF5, MITOCHONDRIAL"/>
    <property type="match status" value="1"/>
</dbReference>
<organism evidence="7 8">
    <name type="scientific">Thermithiobacillus plumbiphilus</name>
    <dbReference type="NCBI Taxonomy" id="1729899"/>
    <lineage>
        <taxon>Bacteria</taxon>
        <taxon>Pseudomonadati</taxon>
        <taxon>Pseudomonadota</taxon>
        <taxon>Acidithiobacillia</taxon>
        <taxon>Acidithiobacillales</taxon>
        <taxon>Thermithiobacillaceae</taxon>
        <taxon>Thermithiobacillus</taxon>
    </lineage>
</organism>
<dbReference type="GO" id="GO:0102130">
    <property type="term" value="F:malonyl-CoA methyltransferase activity"/>
    <property type="evidence" value="ECO:0007669"/>
    <property type="project" value="UniProtKB-EC"/>
</dbReference>
<gene>
    <name evidence="5 7" type="primary">bioC</name>
    <name evidence="7" type="ORF">WOB96_10660</name>
</gene>
<dbReference type="EC" id="2.1.1.197" evidence="5"/>
<dbReference type="InterPro" id="IPR041698">
    <property type="entry name" value="Methyltransf_25"/>
</dbReference>
<keyword evidence="3 5" id="KW-0949">S-adenosyl-L-methionine</keyword>
<feature type="domain" description="Methyltransferase" evidence="6">
    <location>
        <begin position="53"/>
        <end position="146"/>
    </location>
</feature>
<dbReference type="GO" id="GO:0032259">
    <property type="term" value="P:methylation"/>
    <property type="evidence" value="ECO:0007669"/>
    <property type="project" value="UniProtKB-KW"/>
</dbReference>
<dbReference type="RefSeq" id="WP_341371278.1">
    <property type="nucleotide sequence ID" value="NZ_JBBPCO010000010.1"/>
</dbReference>
<evidence type="ECO:0000259" key="6">
    <source>
        <dbReference type="Pfam" id="PF13649"/>
    </source>
</evidence>
<dbReference type="EMBL" id="JBBPCO010000010">
    <property type="protein sequence ID" value="MEK8090222.1"/>
    <property type="molecule type" value="Genomic_DNA"/>
</dbReference>
<dbReference type="Proteomes" id="UP001446205">
    <property type="component" value="Unassembled WGS sequence"/>
</dbReference>
<dbReference type="SUPFAM" id="SSF53335">
    <property type="entry name" value="S-adenosyl-L-methionine-dependent methyltransferases"/>
    <property type="match status" value="1"/>
</dbReference>
<keyword evidence="8" id="KW-1185">Reference proteome</keyword>
<evidence type="ECO:0000256" key="1">
    <source>
        <dbReference type="ARBA" id="ARBA00022603"/>
    </source>
</evidence>
<comment type="catalytic activity">
    <reaction evidence="5">
        <text>malonyl-[ACP] + S-adenosyl-L-methionine = malonyl-[ACP] methyl ester + S-adenosyl-L-homocysteine</text>
        <dbReference type="Rhea" id="RHEA:17105"/>
        <dbReference type="Rhea" id="RHEA-COMP:9623"/>
        <dbReference type="Rhea" id="RHEA-COMP:9954"/>
        <dbReference type="ChEBI" id="CHEBI:57856"/>
        <dbReference type="ChEBI" id="CHEBI:59789"/>
        <dbReference type="ChEBI" id="CHEBI:78449"/>
        <dbReference type="ChEBI" id="CHEBI:78845"/>
        <dbReference type="EC" id="2.1.1.197"/>
    </reaction>
</comment>
<evidence type="ECO:0000313" key="7">
    <source>
        <dbReference type="EMBL" id="MEK8090222.1"/>
    </source>
</evidence>
<accession>A0ABU9DBK2</accession>
<dbReference type="InterPro" id="IPR050602">
    <property type="entry name" value="Malonyl-ACP_OMT"/>
</dbReference>
<evidence type="ECO:0000256" key="4">
    <source>
        <dbReference type="ARBA" id="ARBA00022756"/>
    </source>
</evidence>
<dbReference type="Gene3D" id="3.40.50.150">
    <property type="entry name" value="Vaccinia Virus protein VP39"/>
    <property type="match status" value="1"/>
</dbReference>
<evidence type="ECO:0000256" key="2">
    <source>
        <dbReference type="ARBA" id="ARBA00022679"/>
    </source>
</evidence>
<proteinExistence type="inferred from homology"/>
<comment type="caution">
    <text evidence="7">The sequence shown here is derived from an EMBL/GenBank/DDBJ whole genome shotgun (WGS) entry which is preliminary data.</text>
</comment>
<dbReference type="HAMAP" id="MF_00835">
    <property type="entry name" value="BioC"/>
    <property type="match status" value="1"/>
</dbReference>
<comment type="similarity">
    <text evidence="5">Belongs to the methyltransferase superfamily.</text>
</comment>
<protein>
    <recommendedName>
        <fullName evidence="5">Malonyl-[acyl-carrier protein] O-methyltransferase</fullName>
        <shortName evidence="5">Malonyl-ACP O-methyltransferase</shortName>
        <ecNumber evidence="5">2.1.1.197</ecNumber>
    </recommendedName>
    <alternativeName>
        <fullName evidence="5">Biotin synthesis protein BioC</fullName>
    </alternativeName>
</protein>
<keyword evidence="2 5" id="KW-0808">Transferase</keyword>
<dbReference type="CDD" id="cd02440">
    <property type="entry name" value="AdoMet_MTases"/>
    <property type="match status" value="1"/>
</dbReference>
<evidence type="ECO:0000256" key="3">
    <source>
        <dbReference type="ARBA" id="ARBA00022691"/>
    </source>
</evidence>